<name>A0AAN7CZW8_9PEZI</name>
<organism evidence="1 2">
    <name type="scientific">Corynascus novoguineensis</name>
    <dbReference type="NCBI Taxonomy" id="1126955"/>
    <lineage>
        <taxon>Eukaryota</taxon>
        <taxon>Fungi</taxon>
        <taxon>Dikarya</taxon>
        <taxon>Ascomycota</taxon>
        <taxon>Pezizomycotina</taxon>
        <taxon>Sordariomycetes</taxon>
        <taxon>Sordariomycetidae</taxon>
        <taxon>Sordariales</taxon>
        <taxon>Chaetomiaceae</taxon>
        <taxon>Corynascus</taxon>
    </lineage>
</organism>
<comment type="caution">
    <text evidence="1">The sequence shown here is derived from an EMBL/GenBank/DDBJ whole genome shotgun (WGS) entry which is preliminary data.</text>
</comment>
<dbReference type="EMBL" id="MU857606">
    <property type="protein sequence ID" value="KAK4251289.1"/>
    <property type="molecule type" value="Genomic_DNA"/>
</dbReference>
<feature type="non-terminal residue" evidence="1">
    <location>
        <position position="87"/>
    </location>
</feature>
<protein>
    <submittedName>
        <fullName evidence="1">Uncharacterized protein</fullName>
    </submittedName>
</protein>
<reference evidence="1" key="2">
    <citation type="submission" date="2023-05" db="EMBL/GenBank/DDBJ databases">
        <authorList>
            <consortium name="Lawrence Berkeley National Laboratory"/>
            <person name="Steindorff A."/>
            <person name="Hensen N."/>
            <person name="Bonometti L."/>
            <person name="Westerberg I."/>
            <person name="Brannstrom I.O."/>
            <person name="Guillou S."/>
            <person name="Cros-Aarteil S."/>
            <person name="Calhoun S."/>
            <person name="Haridas S."/>
            <person name="Kuo A."/>
            <person name="Mondo S."/>
            <person name="Pangilinan J."/>
            <person name="Riley R."/>
            <person name="Labutti K."/>
            <person name="Andreopoulos B."/>
            <person name="Lipzen A."/>
            <person name="Chen C."/>
            <person name="Yanf M."/>
            <person name="Daum C."/>
            <person name="Ng V."/>
            <person name="Clum A."/>
            <person name="Ohm R."/>
            <person name="Martin F."/>
            <person name="Silar P."/>
            <person name="Natvig D."/>
            <person name="Lalanne C."/>
            <person name="Gautier V."/>
            <person name="Ament-Velasquez S.L."/>
            <person name="Kruys A."/>
            <person name="Hutchinson M.I."/>
            <person name="Powell A.J."/>
            <person name="Barry K."/>
            <person name="Miller A.N."/>
            <person name="Grigoriev I.V."/>
            <person name="Debuchy R."/>
            <person name="Gladieux P."/>
            <person name="Thoren M.H."/>
            <person name="Johannesson H."/>
        </authorList>
    </citation>
    <scope>NUCLEOTIDE SEQUENCE</scope>
    <source>
        <strain evidence="1">CBS 359.72</strain>
    </source>
</reference>
<dbReference type="Proteomes" id="UP001303647">
    <property type="component" value="Unassembled WGS sequence"/>
</dbReference>
<proteinExistence type="predicted"/>
<keyword evidence="2" id="KW-1185">Reference proteome</keyword>
<gene>
    <name evidence="1" type="ORF">C7999DRAFT_10965</name>
</gene>
<dbReference type="AlphaFoldDB" id="A0AAN7CZW8"/>
<evidence type="ECO:0000313" key="1">
    <source>
        <dbReference type="EMBL" id="KAK4251289.1"/>
    </source>
</evidence>
<evidence type="ECO:0000313" key="2">
    <source>
        <dbReference type="Proteomes" id="UP001303647"/>
    </source>
</evidence>
<sequence>MPYYPLPVPAHVIEVEKEEKPWAGEEEIKRKAKIRAEIQDLWAPINAIYDSGTPLFTKAAIRDLVRRIDESGVRRVQTEPLSLEFPI</sequence>
<accession>A0AAN7CZW8</accession>
<reference evidence="1" key="1">
    <citation type="journal article" date="2023" name="Mol. Phylogenet. Evol.">
        <title>Genome-scale phylogeny and comparative genomics of the fungal order Sordariales.</title>
        <authorList>
            <person name="Hensen N."/>
            <person name="Bonometti L."/>
            <person name="Westerberg I."/>
            <person name="Brannstrom I.O."/>
            <person name="Guillou S."/>
            <person name="Cros-Aarteil S."/>
            <person name="Calhoun S."/>
            <person name="Haridas S."/>
            <person name="Kuo A."/>
            <person name="Mondo S."/>
            <person name="Pangilinan J."/>
            <person name="Riley R."/>
            <person name="LaButti K."/>
            <person name="Andreopoulos B."/>
            <person name="Lipzen A."/>
            <person name="Chen C."/>
            <person name="Yan M."/>
            <person name="Daum C."/>
            <person name="Ng V."/>
            <person name="Clum A."/>
            <person name="Steindorff A."/>
            <person name="Ohm R.A."/>
            <person name="Martin F."/>
            <person name="Silar P."/>
            <person name="Natvig D.O."/>
            <person name="Lalanne C."/>
            <person name="Gautier V."/>
            <person name="Ament-Velasquez S.L."/>
            <person name="Kruys A."/>
            <person name="Hutchinson M.I."/>
            <person name="Powell A.J."/>
            <person name="Barry K."/>
            <person name="Miller A.N."/>
            <person name="Grigoriev I.V."/>
            <person name="Debuchy R."/>
            <person name="Gladieux P."/>
            <person name="Hiltunen Thoren M."/>
            <person name="Johannesson H."/>
        </authorList>
    </citation>
    <scope>NUCLEOTIDE SEQUENCE</scope>
    <source>
        <strain evidence="1">CBS 359.72</strain>
    </source>
</reference>